<accession>A0A9Q1IL98</accession>
<feature type="region of interest" description="Disordered" evidence="1">
    <location>
        <begin position="319"/>
        <end position="344"/>
    </location>
</feature>
<feature type="region of interest" description="Disordered" evidence="1">
    <location>
        <begin position="105"/>
        <end position="128"/>
    </location>
</feature>
<evidence type="ECO:0000313" key="3">
    <source>
        <dbReference type="Proteomes" id="UP001152622"/>
    </source>
</evidence>
<dbReference type="EMBL" id="JAINUF010000012">
    <property type="protein sequence ID" value="KAJ8346015.1"/>
    <property type="molecule type" value="Genomic_DNA"/>
</dbReference>
<feature type="region of interest" description="Disordered" evidence="1">
    <location>
        <begin position="379"/>
        <end position="429"/>
    </location>
</feature>
<evidence type="ECO:0000313" key="2">
    <source>
        <dbReference type="EMBL" id="KAJ8346015.1"/>
    </source>
</evidence>
<gene>
    <name evidence="2" type="ORF">SKAU_G00302080</name>
</gene>
<feature type="region of interest" description="Disordered" evidence="1">
    <location>
        <begin position="204"/>
        <end position="228"/>
    </location>
</feature>
<dbReference type="Proteomes" id="UP001152622">
    <property type="component" value="Chromosome 12"/>
</dbReference>
<protein>
    <submittedName>
        <fullName evidence="2">Uncharacterized protein</fullName>
    </submittedName>
</protein>
<feature type="compositionally biased region" description="Basic and acidic residues" evidence="1">
    <location>
        <begin position="119"/>
        <end position="128"/>
    </location>
</feature>
<evidence type="ECO:0000256" key="1">
    <source>
        <dbReference type="SAM" id="MobiDB-lite"/>
    </source>
</evidence>
<reference evidence="2" key="1">
    <citation type="journal article" date="2023" name="Science">
        <title>Genome structures resolve the early diversification of teleost fishes.</title>
        <authorList>
            <person name="Parey E."/>
            <person name="Louis A."/>
            <person name="Montfort J."/>
            <person name="Bouchez O."/>
            <person name="Roques C."/>
            <person name="Iampietro C."/>
            <person name="Lluch J."/>
            <person name="Castinel A."/>
            <person name="Donnadieu C."/>
            <person name="Desvignes T."/>
            <person name="Floi Bucao C."/>
            <person name="Jouanno E."/>
            <person name="Wen M."/>
            <person name="Mejri S."/>
            <person name="Dirks R."/>
            <person name="Jansen H."/>
            <person name="Henkel C."/>
            <person name="Chen W.J."/>
            <person name="Zahm M."/>
            <person name="Cabau C."/>
            <person name="Klopp C."/>
            <person name="Thompson A.W."/>
            <person name="Robinson-Rechavi M."/>
            <person name="Braasch I."/>
            <person name="Lecointre G."/>
            <person name="Bobe J."/>
            <person name="Postlethwait J.H."/>
            <person name="Berthelot C."/>
            <person name="Roest Crollius H."/>
            <person name="Guiguen Y."/>
        </authorList>
    </citation>
    <scope>NUCLEOTIDE SEQUENCE</scope>
    <source>
        <strain evidence="2">WJC10195</strain>
    </source>
</reference>
<organism evidence="2 3">
    <name type="scientific">Synaphobranchus kaupii</name>
    <name type="common">Kaup's arrowtooth eel</name>
    <dbReference type="NCBI Taxonomy" id="118154"/>
    <lineage>
        <taxon>Eukaryota</taxon>
        <taxon>Metazoa</taxon>
        <taxon>Chordata</taxon>
        <taxon>Craniata</taxon>
        <taxon>Vertebrata</taxon>
        <taxon>Euteleostomi</taxon>
        <taxon>Actinopterygii</taxon>
        <taxon>Neopterygii</taxon>
        <taxon>Teleostei</taxon>
        <taxon>Anguilliformes</taxon>
        <taxon>Synaphobranchidae</taxon>
        <taxon>Synaphobranchus</taxon>
    </lineage>
</organism>
<sequence length="429" mass="46770">MHRHCQSRSGPPTPPSPTRARKGEDVTVTPRRRRGGLLETLQHPSRQIAAANGRLCRPTVRALAHSVRVTMCCAQVPVFEAHALRSCDLRPSEVVSVTRSGCESAVRAPTPKCGPTGEAPERTHPGDRDTTRLAGRLLELRCLAPLQECSRPQQASRAVIPHELRSLDVGRRINRRRASRFRSALNIRGRLACQKSHYCDDYQFGETGSGRGDSKRGRTEPPPTVAGGFQVNEPRGKRWVTRSSVPAANHRAIPTARPKPAATEQWCRSHTHSDCRGGTRLAADHTPTVVPSRRGHRDDYTLFFTTGMQREKENAQRGIGHLWPGPPVGQRGRAAGSGRGGVESDSVCGTHGAVSAAASGRTQAPLCIGETEETPLWRQSAMPTASAHSPPVLNPAATQRQRQRRRHQLQSVTDGLRGRGGLPPEPARH</sequence>
<comment type="caution">
    <text evidence="2">The sequence shown here is derived from an EMBL/GenBank/DDBJ whole genome shotgun (WGS) entry which is preliminary data.</text>
</comment>
<feature type="region of interest" description="Disordered" evidence="1">
    <location>
        <begin position="273"/>
        <end position="294"/>
    </location>
</feature>
<dbReference type="AlphaFoldDB" id="A0A9Q1IL98"/>
<proteinExistence type="predicted"/>
<name>A0A9Q1IL98_SYNKA</name>
<keyword evidence="3" id="KW-1185">Reference proteome</keyword>
<feature type="region of interest" description="Disordered" evidence="1">
    <location>
        <begin position="1"/>
        <end position="37"/>
    </location>
</feature>